<reference evidence="4" key="1">
    <citation type="submission" date="2020-10" db="EMBL/GenBank/DDBJ databases">
        <authorList>
            <person name="Gilroy R."/>
        </authorList>
    </citation>
    <scope>NUCLEOTIDE SEQUENCE</scope>
    <source>
        <strain evidence="4">E3-2379</strain>
    </source>
</reference>
<name>A0A9D9N8N2_9FIRM</name>
<dbReference type="EMBL" id="JADIML010000295">
    <property type="protein sequence ID" value="MBO8464299.1"/>
    <property type="molecule type" value="Genomic_DNA"/>
</dbReference>
<feature type="compositionally biased region" description="Low complexity" evidence="2">
    <location>
        <begin position="445"/>
        <end position="456"/>
    </location>
</feature>
<sequence length="474" mass="52755">VYAKTDDTFIYEGISIDGIAIGGDTKEQAKKKLDAYMKQLKQSKVTLQTSLDTVTVSMDELGLSYENKNLIEEAYSYGKVGNIIKRYKEQKDVAKNPLDLKVDKVVQTKKIKAAIQEGEEKLAKKAQNATVKRENGKFQIIPEQEGVAIDYKSSINQLKQYVTKEWDGKSTTFALQTKVDQPQYTSKDMEKVKDVLGTYTTNFSSSTSDRAQNVDTGARHISGTVLYPGEEFSTYAKVAPYTYENGYRTGKAYSNGEVIDSIGGGVCQVSTTLYNAVIRAELEITERYAHSMNVAYVPLAADAAMAGTYKNLKFKNNTDAPIYIEGSTYNRNITFTIYGQETRPSNRKIQFRSETLETYYPGADIQTGDSSMMEGQMVVTQSAHVGYKAQLYKDIYIDGKKTESILMNTSTYQSSPRRVLVGTKKPVVEKPKEEPTSKPKEEASTTEQTTEPSKTTEAAKEPTTEESTTATTQE</sequence>
<dbReference type="InterPro" id="IPR052913">
    <property type="entry name" value="Glycopeptide_resist_protein"/>
</dbReference>
<dbReference type="InterPro" id="IPR011098">
    <property type="entry name" value="G5_dom"/>
</dbReference>
<evidence type="ECO:0000313" key="4">
    <source>
        <dbReference type="EMBL" id="MBO8464299.1"/>
    </source>
</evidence>
<keyword evidence="1" id="KW-0732">Signal</keyword>
<feature type="compositionally biased region" description="Basic and acidic residues" evidence="2">
    <location>
        <begin position="426"/>
        <end position="443"/>
    </location>
</feature>
<dbReference type="Proteomes" id="UP000823618">
    <property type="component" value="Unassembled WGS sequence"/>
</dbReference>
<reference evidence="4" key="2">
    <citation type="journal article" date="2021" name="PeerJ">
        <title>Extensive microbial diversity within the chicken gut microbiome revealed by metagenomics and culture.</title>
        <authorList>
            <person name="Gilroy R."/>
            <person name="Ravi A."/>
            <person name="Getino M."/>
            <person name="Pursley I."/>
            <person name="Horton D.L."/>
            <person name="Alikhan N.F."/>
            <person name="Baker D."/>
            <person name="Gharbi K."/>
            <person name="Hall N."/>
            <person name="Watson M."/>
            <person name="Adriaenssens E.M."/>
            <person name="Foster-Nyarko E."/>
            <person name="Jarju S."/>
            <person name="Secka A."/>
            <person name="Antonio M."/>
            <person name="Oren A."/>
            <person name="Chaudhuri R.R."/>
            <person name="La Ragione R."/>
            <person name="Hildebrand F."/>
            <person name="Pallen M.J."/>
        </authorList>
    </citation>
    <scope>NUCLEOTIDE SEQUENCE</scope>
    <source>
        <strain evidence="4">E3-2379</strain>
    </source>
</reference>
<dbReference type="Gene3D" id="2.20.230.10">
    <property type="entry name" value="Resuscitation-promoting factor rpfb"/>
    <property type="match status" value="1"/>
</dbReference>
<organism evidence="4 5">
    <name type="scientific">Candidatus Scybalomonas excrementavium</name>
    <dbReference type="NCBI Taxonomy" id="2840943"/>
    <lineage>
        <taxon>Bacteria</taxon>
        <taxon>Bacillati</taxon>
        <taxon>Bacillota</taxon>
        <taxon>Clostridia</taxon>
        <taxon>Lachnospirales</taxon>
        <taxon>Lachnospiraceae</taxon>
        <taxon>Lachnospiraceae incertae sedis</taxon>
        <taxon>Candidatus Scybalomonas</taxon>
    </lineage>
</organism>
<evidence type="ECO:0000256" key="2">
    <source>
        <dbReference type="SAM" id="MobiDB-lite"/>
    </source>
</evidence>
<feature type="non-terminal residue" evidence="4">
    <location>
        <position position="1"/>
    </location>
</feature>
<dbReference type="SMART" id="SM01208">
    <property type="entry name" value="G5"/>
    <property type="match status" value="1"/>
</dbReference>
<dbReference type="InterPro" id="IPR022029">
    <property type="entry name" value="YoaR-like_PG-bd"/>
</dbReference>
<evidence type="ECO:0000313" key="5">
    <source>
        <dbReference type="Proteomes" id="UP000823618"/>
    </source>
</evidence>
<dbReference type="Pfam" id="PF04294">
    <property type="entry name" value="VanW"/>
    <property type="match status" value="1"/>
</dbReference>
<dbReference type="Pfam" id="PF12229">
    <property type="entry name" value="PG_binding_4"/>
    <property type="match status" value="1"/>
</dbReference>
<dbReference type="AlphaFoldDB" id="A0A9D9N8N2"/>
<proteinExistence type="predicted"/>
<feature type="region of interest" description="Disordered" evidence="2">
    <location>
        <begin position="411"/>
        <end position="474"/>
    </location>
</feature>
<protein>
    <submittedName>
        <fullName evidence="4">VanW family protein</fullName>
    </submittedName>
</protein>
<gene>
    <name evidence="4" type="ORF">IAC13_10250</name>
</gene>
<dbReference type="PROSITE" id="PS51109">
    <property type="entry name" value="G5"/>
    <property type="match status" value="1"/>
</dbReference>
<evidence type="ECO:0000259" key="3">
    <source>
        <dbReference type="PROSITE" id="PS51109"/>
    </source>
</evidence>
<feature type="domain" description="G5" evidence="3">
    <location>
        <begin position="346"/>
        <end position="425"/>
    </location>
</feature>
<dbReference type="PANTHER" id="PTHR35788">
    <property type="entry name" value="EXPORTED PROTEIN-RELATED"/>
    <property type="match status" value="1"/>
</dbReference>
<dbReference type="Pfam" id="PF07501">
    <property type="entry name" value="G5"/>
    <property type="match status" value="1"/>
</dbReference>
<accession>A0A9D9N8N2</accession>
<dbReference type="InterPro" id="IPR007391">
    <property type="entry name" value="Vancomycin_resist_VanW"/>
</dbReference>
<feature type="compositionally biased region" description="Low complexity" evidence="2">
    <location>
        <begin position="465"/>
        <end position="474"/>
    </location>
</feature>
<evidence type="ECO:0000256" key="1">
    <source>
        <dbReference type="ARBA" id="ARBA00022729"/>
    </source>
</evidence>
<dbReference type="PANTHER" id="PTHR35788:SF1">
    <property type="entry name" value="EXPORTED PROTEIN"/>
    <property type="match status" value="1"/>
</dbReference>
<comment type="caution">
    <text evidence="4">The sequence shown here is derived from an EMBL/GenBank/DDBJ whole genome shotgun (WGS) entry which is preliminary data.</text>
</comment>